<dbReference type="SUPFAM" id="SSF49265">
    <property type="entry name" value="Fibronectin type III"/>
    <property type="match status" value="1"/>
</dbReference>
<keyword evidence="6 12" id="KW-1133">Transmembrane helix</keyword>
<evidence type="ECO:0000259" key="13">
    <source>
        <dbReference type="PROSITE" id="PS50835"/>
    </source>
</evidence>
<dbReference type="InterPro" id="IPR036179">
    <property type="entry name" value="Ig-like_dom_sf"/>
</dbReference>
<keyword evidence="5" id="KW-0130">Cell adhesion</keyword>
<dbReference type="Gene3D" id="2.60.40.10">
    <property type="entry name" value="Immunoglobulins"/>
    <property type="match status" value="7"/>
</dbReference>
<evidence type="ECO:0000313" key="15">
    <source>
        <dbReference type="EMBL" id="KPJ20234.1"/>
    </source>
</evidence>
<dbReference type="PROSITE" id="PS50835">
    <property type="entry name" value="IG_LIKE"/>
    <property type="match status" value="4"/>
</dbReference>
<sequence>MKKRLRESFRYESCFTEEETEVAKVKSGSSFFQECRCDEPDPKGKHLKWFDINDQEIVTLGPGTKSNIYTEWLDGAFGLYISNVTKSISGEYKCVTIYNGQQYTRTFNVEAYDPPYFVNTAETQYVVNGKDELVICEARGETDPFISWHKNEDGFIEISDDDKYEVISSRGLVIKNVTKEDSGVYKCTASDLETGEGIDRDIKVVVTYMPIIDGLIATPQATVVVGGSLTIECAANGMPHPKYLWRKISEVEPADVNVTWHEIANSIVFDSVVANDRGVYECTAFNEAGNATKLISIDVLVPPEITEFNNVTVIEGQTAEIACRATGRPRPKIIMSFQGEVDDDIKGVSWNELNASDTETVFQVTLSQALIINQGFYFCIASNDVDVTNKTMYLSVLHKPYFKTLSETLWAWVGKTVNLSCEHEANPSSQIAWRFQGNDVSTIEQVEINKILEEKIKNHPGQFLPVVIDQPVFYGNYECSARNEYGMSTKTITLREGFVPPAIRNVTIVETTPTSATFAINGPAEVNGPEVIGFTAEYDESNNYNITDIHINRTWSIHRPYKVDKLKPNTTYYIKFAAVNDVGAGQWSETLEFITLETLVPDRPEWATEFEILLATSDNQRLSWKVPENNGDPIDYYAIRYCSMLDPALDVQEESCKEEIVESNEIELTDLQYNTAYRLELLAHNSQGNSSVSQLLLFVPEGDLSPVLSAGAIIGLSVLAVFICLLLLDLLLLVWRKQGIIATCCYKKKNKRKEDTLRSKDKKGLLNNGESSSGDSLRHNSGHKEYEYDKKTGVITGKHSAGGLHDEPNEAIVLIIEVTKAMIKGVYKGTERDCRAKPIETNSKNNLLFLTKKNLPTKN</sequence>
<dbReference type="Proteomes" id="UP000053240">
    <property type="component" value="Unassembled WGS sequence"/>
</dbReference>
<dbReference type="CDD" id="cd00096">
    <property type="entry name" value="Ig"/>
    <property type="match status" value="1"/>
</dbReference>
<protein>
    <submittedName>
        <fullName evidence="15">Fasciclin-2</fullName>
    </submittedName>
</protein>
<dbReference type="PANTHER" id="PTHR12231">
    <property type="entry name" value="CTX-RELATED TYPE I TRANSMEMBRANE PROTEIN"/>
    <property type="match status" value="1"/>
</dbReference>
<dbReference type="GO" id="GO:0009653">
    <property type="term" value="P:anatomical structure morphogenesis"/>
    <property type="evidence" value="ECO:0007669"/>
    <property type="project" value="UniProtKB-ARBA"/>
</dbReference>
<evidence type="ECO:0000256" key="8">
    <source>
        <dbReference type="ARBA" id="ARBA00023157"/>
    </source>
</evidence>
<dbReference type="InterPro" id="IPR003961">
    <property type="entry name" value="FN3_dom"/>
</dbReference>
<keyword evidence="8" id="KW-1015">Disulfide bond</keyword>
<feature type="domain" description="Fibronectin type-III" evidence="14">
    <location>
        <begin position="502"/>
        <end position="598"/>
    </location>
</feature>
<dbReference type="InterPro" id="IPR007110">
    <property type="entry name" value="Ig-like_dom"/>
</dbReference>
<organism evidence="15 16">
    <name type="scientific">Papilio machaon</name>
    <name type="common">Old World swallowtail butterfly</name>
    <dbReference type="NCBI Taxonomy" id="76193"/>
    <lineage>
        <taxon>Eukaryota</taxon>
        <taxon>Metazoa</taxon>
        <taxon>Ecdysozoa</taxon>
        <taxon>Arthropoda</taxon>
        <taxon>Hexapoda</taxon>
        <taxon>Insecta</taxon>
        <taxon>Pterygota</taxon>
        <taxon>Neoptera</taxon>
        <taxon>Endopterygota</taxon>
        <taxon>Lepidoptera</taxon>
        <taxon>Glossata</taxon>
        <taxon>Ditrysia</taxon>
        <taxon>Papilionoidea</taxon>
        <taxon>Papilionidae</taxon>
        <taxon>Papilioninae</taxon>
        <taxon>Papilio</taxon>
    </lineage>
</organism>
<evidence type="ECO:0000313" key="16">
    <source>
        <dbReference type="Proteomes" id="UP000053240"/>
    </source>
</evidence>
<dbReference type="InterPro" id="IPR003598">
    <property type="entry name" value="Ig_sub2"/>
</dbReference>
<dbReference type="PANTHER" id="PTHR12231:SF269">
    <property type="entry name" value="FASCILIN 2-LIKE PROTEIN"/>
    <property type="match status" value="1"/>
</dbReference>
<feature type="domain" description="Ig-like" evidence="13">
    <location>
        <begin position="210"/>
        <end position="296"/>
    </location>
</feature>
<keyword evidence="7 12" id="KW-0472">Membrane</keyword>
<dbReference type="InterPro" id="IPR003599">
    <property type="entry name" value="Ig_sub"/>
</dbReference>
<keyword evidence="9" id="KW-0325">Glycoprotein</keyword>
<evidence type="ECO:0000256" key="4">
    <source>
        <dbReference type="ARBA" id="ARBA00022737"/>
    </source>
</evidence>
<evidence type="ECO:0000256" key="7">
    <source>
        <dbReference type="ARBA" id="ARBA00023136"/>
    </source>
</evidence>
<keyword evidence="3" id="KW-0732">Signal</keyword>
<dbReference type="Pfam" id="PF00041">
    <property type="entry name" value="fn3"/>
    <property type="match status" value="2"/>
</dbReference>
<dbReference type="SUPFAM" id="SSF48726">
    <property type="entry name" value="Immunoglobulin"/>
    <property type="match status" value="5"/>
</dbReference>
<evidence type="ECO:0000256" key="2">
    <source>
        <dbReference type="ARBA" id="ARBA00022692"/>
    </source>
</evidence>
<evidence type="ECO:0000256" key="1">
    <source>
        <dbReference type="ARBA" id="ARBA00004167"/>
    </source>
</evidence>
<dbReference type="PROSITE" id="PS50853">
    <property type="entry name" value="FN3"/>
    <property type="match status" value="2"/>
</dbReference>
<dbReference type="InterPro" id="IPR013098">
    <property type="entry name" value="Ig_I-set"/>
</dbReference>
<dbReference type="STRING" id="76193.A0A0N1ICX9"/>
<evidence type="ECO:0000259" key="14">
    <source>
        <dbReference type="PROSITE" id="PS50853"/>
    </source>
</evidence>
<dbReference type="GO" id="GO:0005886">
    <property type="term" value="C:plasma membrane"/>
    <property type="evidence" value="ECO:0007669"/>
    <property type="project" value="UniProtKB-ARBA"/>
</dbReference>
<dbReference type="Pfam" id="PF13927">
    <property type="entry name" value="Ig_3"/>
    <property type="match status" value="3"/>
</dbReference>
<name>A0A0N1ICX9_PAPMA</name>
<feature type="region of interest" description="Disordered" evidence="11">
    <location>
        <begin position="757"/>
        <end position="782"/>
    </location>
</feature>
<feature type="transmembrane region" description="Helical" evidence="12">
    <location>
        <begin position="707"/>
        <end position="728"/>
    </location>
</feature>
<proteinExistence type="predicted"/>
<evidence type="ECO:0000256" key="3">
    <source>
        <dbReference type="ARBA" id="ARBA00022729"/>
    </source>
</evidence>
<feature type="domain" description="Fibronectin type-III" evidence="14">
    <location>
        <begin position="600"/>
        <end position="703"/>
    </location>
</feature>
<dbReference type="AlphaFoldDB" id="A0A0N1ICX9"/>
<reference evidence="15 16" key="1">
    <citation type="journal article" date="2015" name="Nat. Commun.">
        <title>Outbred genome sequencing and CRISPR/Cas9 gene editing in butterflies.</title>
        <authorList>
            <person name="Li X."/>
            <person name="Fan D."/>
            <person name="Zhang W."/>
            <person name="Liu G."/>
            <person name="Zhang L."/>
            <person name="Zhao L."/>
            <person name="Fang X."/>
            <person name="Chen L."/>
            <person name="Dong Y."/>
            <person name="Chen Y."/>
            <person name="Ding Y."/>
            <person name="Zhao R."/>
            <person name="Feng M."/>
            <person name="Zhu Y."/>
            <person name="Feng Y."/>
            <person name="Jiang X."/>
            <person name="Zhu D."/>
            <person name="Xiang H."/>
            <person name="Feng X."/>
            <person name="Li S."/>
            <person name="Wang J."/>
            <person name="Zhang G."/>
            <person name="Kronforst M.R."/>
            <person name="Wang W."/>
        </authorList>
    </citation>
    <scope>NUCLEOTIDE SEQUENCE [LARGE SCALE GENOMIC DNA]</scope>
    <source>
        <strain evidence="15">Ya'a_city_454_Pm</strain>
        <tissue evidence="15">Whole body</tissue>
    </source>
</reference>
<dbReference type="PRINTS" id="PR01838">
    <property type="entry name" value="NCAMFAMILY"/>
</dbReference>
<dbReference type="InParanoid" id="A0A0N1ICX9"/>
<accession>A0A0N1ICX9</accession>
<dbReference type="CDD" id="cd00063">
    <property type="entry name" value="FN3"/>
    <property type="match status" value="2"/>
</dbReference>
<dbReference type="EMBL" id="KQ459718">
    <property type="protein sequence ID" value="KPJ20234.1"/>
    <property type="molecule type" value="Genomic_DNA"/>
</dbReference>
<evidence type="ECO:0000256" key="11">
    <source>
        <dbReference type="SAM" id="MobiDB-lite"/>
    </source>
</evidence>
<dbReference type="SMART" id="SM00409">
    <property type="entry name" value="IG"/>
    <property type="match status" value="5"/>
</dbReference>
<evidence type="ECO:0000256" key="6">
    <source>
        <dbReference type="ARBA" id="ARBA00022989"/>
    </source>
</evidence>
<evidence type="ECO:0000256" key="12">
    <source>
        <dbReference type="SAM" id="Phobius"/>
    </source>
</evidence>
<dbReference type="InterPro" id="IPR009138">
    <property type="entry name" value="Neural_cell_adh"/>
</dbReference>
<keyword evidence="4" id="KW-0677">Repeat</keyword>
<dbReference type="InterPro" id="IPR036116">
    <property type="entry name" value="FN3_sf"/>
</dbReference>
<dbReference type="GO" id="GO:0043005">
    <property type="term" value="C:neuron projection"/>
    <property type="evidence" value="ECO:0007669"/>
    <property type="project" value="TreeGrafter"/>
</dbReference>
<dbReference type="InterPro" id="IPR013783">
    <property type="entry name" value="Ig-like_fold"/>
</dbReference>
<evidence type="ECO:0000256" key="9">
    <source>
        <dbReference type="ARBA" id="ARBA00023180"/>
    </source>
</evidence>
<evidence type="ECO:0000256" key="10">
    <source>
        <dbReference type="ARBA" id="ARBA00023319"/>
    </source>
</evidence>
<dbReference type="SMART" id="SM00408">
    <property type="entry name" value="IGc2"/>
    <property type="match status" value="4"/>
</dbReference>
<dbReference type="Pfam" id="PF07679">
    <property type="entry name" value="I-set"/>
    <property type="match status" value="1"/>
</dbReference>
<feature type="domain" description="Ig-like" evidence="13">
    <location>
        <begin position="400"/>
        <end position="493"/>
    </location>
</feature>
<feature type="domain" description="Ig-like" evidence="13">
    <location>
        <begin position="303"/>
        <end position="395"/>
    </location>
</feature>
<keyword evidence="10" id="KW-0393">Immunoglobulin domain</keyword>
<feature type="domain" description="Ig-like" evidence="13">
    <location>
        <begin position="115"/>
        <end position="203"/>
    </location>
</feature>
<dbReference type="GO" id="GO:0007155">
    <property type="term" value="P:cell adhesion"/>
    <property type="evidence" value="ECO:0007669"/>
    <property type="project" value="UniProtKB-KW"/>
</dbReference>
<dbReference type="InterPro" id="IPR051170">
    <property type="entry name" value="Neural/epithelial_adhesion"/>
</dbReference>
<keyword evidence="16" id="KW-1185">Reference proteome</keyword>
<gene>
    <name evidence="15" type="ORF">RR48_03943</name>
</gene>
<comment type="subcellular location">
    <subcellularLocation>
        <location evidence="1">Membrane</location>
        <topology evidence="1">Single-pass membrane protein</topology>
    </subcellularLocation>
</comment>
<dbReference type="GO" id="GO:0030154">
    <property type="term" value="P:cell differentiation"/>
    <property type="evidence" value="ECO:0007669"/>
    <property type="project" value="UniProtKB-ARBA"/>
</dbReference>
<keyword evidence="2 12" id="KW-0812">Transmembrane</keyword>
<dbReference type="SMART" id="SM00060">
    <property type="entry name" value="FN3"/>
    <property type="match status" value="2"/>
</dbReference>
<evidence type="ECO:0000256" key="5">
    <source>
        <dbReference type="ARBA" id="ARBA00022889"/>
    </source>
</evidence>